<dbReference type="Proteomes" id="UP000780801">
    <property type="component" value="Unassembled WGS sequence"/>
</dbReference>
<dbReference type="PANTHER" id="PTHR46093">
    <property type="entry name" value="ACYL-COA-BINDING DOMAIN-CONTAINING PROTEIN 5"/>
    <property type="match status" value="1"/>
</dbReference>
<keyword evidence="2" id="KW-0677">Repeat</keyword>
<feature type="transmembrane region" description="Helical" evidence="4">
    <location>
        <begin position="189"/>
        <end position="210"/>
    </location>
</feature>
<reference evidence="5" key="1">
    <citation type="journal article" date="2020" name="Fungal Divers.">
        <title>Resolving the Mortierellaceae phylogeny through synthesis of multi-gene phylogenetics and phylogenomics.</title>
        <authorList>
            <person name="Vandepol N."/>
            <person name="Liber J."/>
            <person name="Desiro A."/>
            <person name="Na H."/>
            <person name="Kennedy M."/>
            <person name="Barry K."/>
            <person name="Grigoriev I.V."/>
            <person name="Miller A.N."/>
            <person name="O'Donnell K."/>
            <person name="Stajich J.E."/>
            <person name="Bonito G."/>
        </authorList>
    </citation>
    <scope>NUCLEOTIDE SEQUENCE</scope>
    <source>
        <strain evidence="5">KOD1015</strain>
    </source>
</reference>
<dbReference type="SUPFAM" id="SSF117281">
    <property type="entry name" value="Kelch motif"/>
    <property type="match status" value="1"/>
</dbReference>
<accession>A0A9P6FLF7</accession>
<dbReference type="EMBL" id="JAABOA010004389">
    <property type="protein sequence ID" value="KAF9577770.1"/>
    <property type="molecule type" value="Genomic_DNA"/>
</dbReference>
<comment type="caution">
    <text evidence="5">The sequence shown here is derived from an EMBL/GenBank/DDBJ whole genome shotgun (WGS) entry which is preliminary data.</text>
</comment>
<feature type="compositionally biased region" description="Pro residues" evidence="3">
    <location>
        <begin position="160"/>
        <end position="174"/>
    </location>
</feature>
<keyword evidence="4" id="KW-0812">Transmembrane</keyword>
<feature type="compositionally biased region" description="Basic and acidic residues" evidence="3">
    <location>
        <begin position="427"/>
        <end position="441"/>
    </location>
</feature>
<feature type="region of interest" description="Disordered" evidence="3">
    <location>
        <begin position="354"/>
        <end position="380"/>
    </location>
</feature>
<evidence type="ECO:0000256" key="4">
    <source>
        <dbReference type="SAM" id="Phobius"/>
    </source>
</evidence>
<dbReference type="InterPro" id="IPR015915">
    <property type="entry name" value="Kelch-typ_b-propeller"/>
</dbReference>
<keyword evidence="4" id="KW-0472">Membrane</keyword>
<evidence type="ECO:0000256" key="1">
    <source>
        <dbReference type="ARBA" id="ARBA00022441"/>
    </source>
</evidence>
<evidence type="ECO:0000313" key="6">
    <source>
        <dbReference type="Proteomes" id="UP000780801"/>
    </source>
</evidence>
<evidence type="ECO:0008006" key="7">
    <source>
        <dbReference type="Google" id="ProtNLM"/>
    </source>
</evidence>
<evidence type="ECO:0000313" key="5">
    <source>
        <dbReference type="EMBL" id="KAF9577770.1"/>
    </source>
</evidence>
<proteinExistence type="predicted"/>
<keyword evidence="6" id="KW-1185">Reference proteome</keyword>
<keyword evidence="1" id="KW-0880">Kelch repeat</keyword>
<evidence type="ECO:0000256" key="2">
    <source>
        <dbReference type="ARBA" id="ARBA00022737"/>
    </source>
</evidence>
<gene>
    <name evidence="5" type="ORF">BGW38_006796</name>
</gene>
<dbReference type="AlphaFoldDB" id="A0A9P6FLF7"/>
<protein>
    <recommendedName>
        <fullName evidence="7">Galactose oxidase</fullName>
    </recommendedName>
</protein>
<organism evidence="5 6">
    <name type="scientific">Lunasporangiospora selenospora</name>
    <dbReference type="NCBI Taxonomy" id="979761"/>
    <lineage>
        <taxon>Eukaryota</taxon>
        <taxon>Fungi</taxon>
        <taxon>Fungi incertae sedis</taxon>
        <taxon>Mucoromycota</taxon>
        <taxon>Mortierellomycotina</taxon>
        <taxon>Mortierellomycetes</taxon>
        <taxon>Mortierellales</taxon>
        <taxon>Mortierellaceae</taxon>
        <taxon>Lunasporangiospora</taxon>
    </lineage>
</organism>
<dbReference type="OrthoDB" id="432528at2759"/>
<evidence type="ECO:0000256" key="3">
    <source>
        <dbReference type="SAM" id="MobiDB-lite"/>
    </source>
</evidence>
<dbReference type="PANTHER" id="PTHR46093:SF3">
    <property type="entry name" value="ACYL-COA-BINDING DOMAIN-CONTAINING PROTEIN 4"/>
    <property type="match status" value="1"/>
</dbReference>
<feature type="region of interest" description="Disordered" evidence="3">
    <location>
        <begin position="288"/>
        <end position="317"/>
    </location>
</feature>
<keyword evidence="4" id="KW-1133">Transmembrane helix</keyword>
<sequence>MIRSNGLIVVIGGVSKGSLVPMSEIWVFDTNSGVWSVQTATGATPPLRRSHVAAATSTGRIYIHGGTDLEGSNYFADVAILDTTSWSWNQPPIEGSAPTGRYSHAAAMVGTNMVVTFGLTAGGATNTIFILDTTSNTWVPSYVPNNIAQTSTNPEDWPGYKPPPNIPGIPPPKETTPDTPHHSGSISPVVPIIGGIVGAVALAALVVILVRRRRRYNHKRWIERQRQLSAALYGLESDEPHMNRGAAFMSRGSRIVEPAPSSFGQRVDQLRDSLSGIAFWKRDRRAVNRSQSHRLPDRDDDLEGRRDYDTDPPYPTDQEIFMDAVHRARSRTGVLSPNFSPLQLPLGEARSPRISVTSIGGSSSGGMTRIGEEEEEPHGRAYSDGFENVMLEMDVQMVSVPRGRLYVVNPSDEALDQGPGDVDLADEAYRQFDSQRPRQDP</sequence>
<feature type="region of interest" description="Disordered" evidence="3">
    <location>
        <begin position="411"/>
        <end position="441"/>
    </location>
</feature>
<feature type="region of interest" description="Disordered" evidence="3">
    <location>
        <begin position="150"/>
        <end position="183"/>
    </location>
</feature>
<dbReference type="Pfam" id="PF24681">
    <property type="entry name" value="Kelch_KLHDC2_KLHL20_DRC7"/>
    <property type="match status" value="1"/>
</dbReference>
<name>A0A9P6FLF7_9FUNG</name>
<dbReference type="Gene3D" id="2.120.10.80">
    <property type="entry name" value="Kelch-type beta propeller"/>
    <property type="match status" value="1"/>
</dbReference>
<feature type="compositionally biased region" description="Low complexity" evidence="3">
    <location>
        <begin position="354"/>
        <end position="369"/>
    </location>
</feature>